<organism evidence="1 2">
    <name type="scientific">Erysiphe pulchra</name>
    <dbReference type="NCBI Taxonomy" id="225359"/>
    <lineage>
        <taxon>Eukaryota</taxon>
        <taxon>Fungi</taxon>
        <taxon>Dikarya</taxon>
        <taxon>Ascomycota</taxon>
        <taxon>Pezizomycotina</taxon>
        <taxon>Leotiomycetes</taxon>
        <taxon>Erysiphales</taxon>
        <taxon>Erysiphaceae</taxon>
        <taxon>Erysiphe</taxon>
    </lineage>
</organism>
<dbReference type="OrthoDB" id="10556720at2759"/>
<accession>A0A2S4PI01</accession>
<evidence type="ECO:0000313" key="1">
    <source>
        <dbReference type="EMBL" id="POS81662.1"/>
    </source>
</evidence>
<comment type="caution">
    <text evidence="1">The sequence shown here is derived from an EMBL/GenBank/DDBJ whole genome shotgun (WGS) entry which is preliminary data.</text>
</comment>
<gene>
    <name evidence="1" type="ORF">EPUL_006802</name>
</gene>
<reference evidence="1 2" key="1">
    <citation type="submission" date="2017-10" db="EMBL/GenBank/DDBJ databases">
        <title>Development of genomic resources for the powdery mildew, Erysiphe pulchra.</title>
        <authorList>
            <person name="Wadl P.A."/>
            <person name="Mack B.M."/>
            <person name="Moore G."/>
            <person name="Beltz S.B."/>
        </authorList>
    </citation>
    <scope>NUCLEOTIDE SEQUENCE [LARGE SCALE GENOMIC DNA]</scope>
    <source>
        <strain evidence="1">Cflorida</strain>
    </source>
</reference>
<dbReference type="AlphaFoldDB" id="A0A2S4PI01"/>
<feature type="non-terminal residue" evidence="1">
    <location>
        <position position="43"/>
    </location>
</feature>
<keyword evidence="2" id="KW-1185">Reference proteome</keyword>
<proteinExistence type="predicted"/>
<evidence type="ECO:0000313" key="2">
    <source>
        <dbReference type="Proteomes" id="UP000237438"/>
    </source>
</evidence>
<protein>
    <submittedName>
        <fullName evidence="1">Uncharacterized protein</fullName>
    </submittedName>
</protein>
<dbReference type="Proteomes" id="UP000237438">
    <property type="component" value="Unassembled WGS sequence"/>
</dbReference>
<dbReference type="EMBL" id="PEDP01009928">
    <property type="protein sequence ID" value="POS81662.1"/>
    <property type="molecule type" value="Genomic_DNA"/>
</dbReference>
<sequence>MVPDEESRFQLKQLLYTYKDINATEISDLPATDLNVHKVKLKE</sequence>
<name>A0A2S4PI01_9PEZI</name>